<accession>A0A841HI19</accession>
<dbReference type="RefSeq" id="WP_184329665.1">
    <property type="nucleotide sequence ID" value="NZ_JACHHZ010000001.1"/>
</dbReference>
<reference evidence="1 2" key="1">
    <citation type="submission" date="2020-08" db="EMBL/GenBank/DDBJ databases">
        <title>Genomic Encyclopedia of Type Strains, Phase IV (KMG-IV): sequencing the most valuable type-strain genomes for metagenomic binning, comparative biology and taxonomic classification.</title>
        <authorList>
            <person name="Goeker M."/>
        </authorList>
    </citation>
    <scope>NUCLEOTIDE SEQUENCE [LARGE SCALE GENOMIC DNA]</scope>
    <source>
        <strain evidence="1 2">DSM 26723</strain>
    </source>
</reference>
<name>A0A841HI19_9GAMM</name>
<sequence>MAATKAKRSKRKASAPKSLPEWQTRDYFASDRRYNEERKKALIDLAKKFDDKEVEEWSVLAESVYRELTPIIGSDVLLASMRRHIAFYAQDFAANVAEALLDEIHAAITSHNLQERDRVSAEYGAALRRRSKKAGGAR</sequence>
<dbReference type="AlphaFoldDB" id="A0A841HI19"/>
<keyword evidence="2" id="KW-1185">Reference proteome</keyword>
<dbReference type="EMBL" id="JACHHZ010000001">
    <property type="protein sequence ID" value="MBB6091898.1"/>
    <property type="molecule type" value="Genomic_DNA"/>
</dbReference>
<protein>
    <submittedName>
        <fullName evidence="1">Uncharacterized protein</fullName>
    </submittedName>
</protein>
<evidence type="ECO:0000313" key="1">
    <source>
        <dbReference type="EMBL" id="MBB6091898.1"/>
    </source>
</evidence>
<organism evidence="1 2">
    <name type="scientific">Povalibacter uvarum</name>
    <dbReference type="NCBI Taxonomy" id="732238"/>
    <lineage>
        <taxon>Bacteria</taxon>
        <taxon>Pseudomonadati</taxon>
        <taxon>Pseudomonadota</taxon>
        <taxon>Gammaproteobacteria</taxon>
        <taxon>Steroidobacterales</taxon>
        <taxon>Steroidobacteraceae</taxon>
        <taxon>Povalibacter</taxon>
    </lineage>
</organism>
<comment type="caution">
    <text evidence="1">The sequence shown here is derived from an EMBL/GenBank/DDBJ whole genome shotgun (WGS) entry which is preliminary data.</text>
</comment>
<proteinExistence type="predicted"/>
<gene>
    <name evidence="1" type="ORF">HNQ60_000744</name>
</gene>
<evidence type="ECO:0000313" key="2">
    <source>
        <dbReference type="Proteomes" id="UP000588068"/>
    </source>
</evidence>
<dbReference type="Proteomes" id="UP000588068">
    <property type="component" value="Unassembled WGS sequence"/>
</dbReference>